<feature type="active site" evidence="6">
    <location>
        <position position="286"/>
    </location>
</feature>
<feature type="signal peptide" evidence="8">
    <location>
        <begin position="1"/>
        <end position="24"/>
    </location>
</feature>
<evidence type="ECO:0000256" key="8">
    <source>
        <dbReference type="SAM" id="SignalP"/>
    </source>
</evidence>
<comment type="similarity">
    <text evidence="1">Belongs to the peptidase A1 family.</text>
</comment>
<feature type="active site" evidence="6">
    <location>
        <position position="82"/>
    </location>
</feature>
<feature type="domain" description="Peptidase A1" evidence="9">
    <location>
        <begin position="66"/>
        <end position="406"/>
    </location>
</feature>
<dbReference type="InterPro" id="IPR001461">
    <property type="entry name" value="Aspartic_peptidase_A1"/>
</dbReference>
<evidence type="ECO:0000256" key="1">
    <source>
        <dbReference type="ARBA" id="ARBA00007447"/>
    </source>
</evidence>
<dbReference type="GeneID" id="20090508"/>
<dbReference type="InterPro" id="IPR034164">
    <property type="entry name" value="Pepsin-like_dom"/>
</dbReference>
<dbReference type="GO" id="GO:0006508">
    <property type="term" value="P:proteolysis"/>
    <property type="evidence" value="ECO:0007669"/>
    <property type="project" value="UniProtKB-KW"/>
</dbReference>
<dbReference type="Pfam" id="PF00026">
    <property type="entry name" value="Asp"/>
    <property type="match status" value="1"/>
</dbReference>
<protein>
    <recommendedName>
        <fullName evidence="9">Peptidase A1 domain-containing protein</fullName>
    </recommendedName>
</protein>
<name>A0A024TDJ0_9STRA</name>
<dbReference type="PROSITE" id="PS00141">
    <property type="entry name" value="ASP_PROTEASE"/>
    <property type="match status" value="1"/>
</dbReference>
<keyword evidence="3 8" id="KW-0732">Signal</keyword>
<accession>A0A024TDJ0</accession>
<keyword evidence="4" id="KW-0378">Hydrolase</keyword>
<keyword evidence="2" id="KW-0645">Protease</keyword>
<evidence type="ECO:0000256" key="6">
    <source>
        <dbReference type="PIRSR" id="PIRSR601461-1"/>
    </source>
</evidence>
<organism evidence="10">
    <name type="scientific">Aphanomyces invadans</name>
    <dbReference type="NCBI Taxonomy" id="157072"/>
    <lineage>
        <taxon>Eukaryota</taxon>
        <taxon>Sar</taxon>
        <taxon>Stramenopiles</taxon>
        <taxon>Oomycota</taxon>
        <taxon>Saprolegniomycetes</taxon>
        <taxon>Saprolegniales</taxon>
        <taxon>Verrucalvaceae</taxon>
        <taxon>Aphanomyces</taxon>
    </lineage>
</organism>
<comment type="subcellular location">
    <subcellularLocation>
        <location evidence="5">Endomembrane system</location>
        <topology evidence="5">Single-pass type I membrane protein</topology>
    </subcellularLocation>
</comment>
<dbReference type="PROSITE" id="PS51767">
    <property type="entry name" value="PEPTIDASE_A1"/>
    <property type="match status" value="1"/>
</dbReference>
<keyword evidence="7" id="KW-1133">Transmembrane helix</keyword>
<gene>
    <name evidence="10" type="ORF">H310_13458</name>
</gene>
<dbReference type="CDD" id="cd05471">
    <property type="entry name" value="pepsin_like"/>
    <property type="match status" value="1"/>
</dbReference>
<dbReference type="OrthoDB" id="2747330at2759"/>
<evidence type="ECO:0000256" key="3">
    <source>
        <dbReference type="ARBA" id="ARBA00022729"/>
    </source>
</evidence>
<dbReference type="EMBL" id="KI914002">
    <property type="protein sequence ID" value="ETV92225.1"/>
    <property type="molecule type" value="Genomic_DNA"/>
</dbReference>
<keyword evidence="7" id="KW-0472">Membrane</keyword>
<dbReference type="InterPro" id="IPR021109">
    <property type="entry name" value="Peptidase_aspartic_dom_sf"/>
</dbReference>
<dbReference type="Gene3D" id="2.40.70.10">
    <property type="entry name" value="Acid Proteases"/>
    <property type="match status" value="2"/>
</dbReference>
<evidence type="ECO:0000256" key="7">
    <source>
        <dbReference type="SAM" id="Phobius"/>
    </source>
</evidence>
<feature type="chain" id="PRO_5001537377" description="Peptidase A1 domain-containing protein" evidence="8">
    <location>
        <begin position="25"/>
        <end position="506"/>
    </location>
</feature>
<evidence type="ECO:0000256" key="4">
    <source>
        <dbReference type="ARBA" id="ARBA00022801"/>
    </source>
</evidence>
<evidence type="ECO:0000313" key="10">
    <source>
        <dbReference type="EMBL" id="ETV92225.1"/>
    </source>
</evidence>
<dbReference type="RefSeq" id="XP_008879189.1">
    <property type="nucleotide sequence ID" value="XM_008880967.1"/>
</dbReference>
<dbReference type="GO" id="GO:0004190">
    <property type="term" value="F:aspartic-type endopeptidase activity"/>
    <property type="evidence" value="ECO:0007669"/>
    <property type="project" value="InterPro"/>
</dbReference>
<dbReference type="GO" id="GO:0012505">
    <property type="term" value="C:endomembrane system"/>
    <property type="evidence" value="ECO:0007669"/>
    <property type="project" value="UniProtKB-SubCell"/>
</dbReference>
<proteinExistence type="inferred from homology"/>
<evidence type="ECO:0000256" key="5">
    <source>
        <dbReference type="ARBA" id="ARBA00046288"/>
    </source>
</evidence>
<dbReference type="SUPFAM" id="SSF50630">
    <property type="entry name" value="Acid proteases"/>
    <property type="match status" value="1"/>
</dbReference>
<reference evidence="10" key="1">
    <citation type="submission" date="2013-12" db="EMBL/GenBank/DDBJ databases">
        <title>The Genome Sequence of Aphanomyces invadans NJM9701.</title>
        <authorList>
            <consortium name="The Broad Institute Genomics Platform"/>
            <person name="Russ C."/>
            <person name="Tyler B."/>
            <person name="van West P."/>
            <person name="Dieguez-Uribeondo J."/>
            <person name="Young S.K."/>
            <person name="Zeng Q."/>
            <person name="Gargeya S."/>
            <person name="Fitzgerald M."/>
            <person name="Abouelleil A."/>
            <person name="Alvarado L."/>
            <person name="Chapman S.B."/>
            <person name="Gainer-Dewar J."/>
            <person name="Goldberg J."/>
            <person name="Griggs A."/>
            <person name="Gujja S."/>
            <person name="Hansen M."/>
            <person name="Howarth C."/>
            <person name="Imamovic A."/>
            <person name="Ireland A."/>
            <person name="Larimer J."/>
            <person name="McCowan C."/>
            <person name="Murphy C."/>
            <person name="Pearson M."/>
            <person name="Poon T.W."/>
            <person name="Priest M."/>
            <person name="Roberts A."/>
            <person name="Saif S."/>
            <person name="Shea T."/>
            <person name="Sykes S."/>
            <person name="Wortman J."/>
            <person name="Nusbaum C."/>
            <person name="Birren B."/>
        </authorList>
    </citation>
    <scope>NUCLEOTIDE SEQUENCE [LARGE SCALE GENOMIC DNA]</scope>
    <source>
        <strain evidence="10">NJM9701</strain>
    </source>
</reference>
<dbReference type="STRING" id="157072.A0A024TDJ0"/>
<evidence type="ECO:0000256" key="2">
    <source>
        <dbReference type="ARBA" id="ARBA00022670"/>
    </source>
</evidence>
<dbReference type="PANTHER" id="PTHR13683:SF375">
    <property type="entry name" value="PEPTIDASE A1 DOMAIN-CONTAINING PROTEIN"/>
    <property type="match status" value="1"/>
</dbReference>
<evidence type="ECO:0000259" key="9">
    <source>
        <dbReference type="PROSITE" id="PS51767"/>
    </source>
</evidence>
<dbReference type="PANTHER" id="PTHR13683">
    <property type="entry name" value="ASPARTYL PROTEASES"/>
    <property type="match status" value="1"/>
</dbReference>
<dbReference type="InterPro" id="IPR001969">
    <property type="entry name" value="Aspartic_peptidase_AS"/>
</dbReference>
<dbReference type="VEuPathDB" id="FungiDB:H310_13458"/>
<dbReference type="InterPro" id="IPR033121">
    <property type="entry name" value="PEPTIDASE_A1"/>
</dbReference>
<dbReference type="AlphaFoldDB" id="A0A024TDJ0"/>
<dbReference type="eggNOG" id="KOG1339">
    <property type="taxonomic scope" value="Eukaryota"/>
</dbReference>
<keyword evidence="7" id="KW-0812">Transmembrane</keyword>
<sequence>MAGHGRVLVAAAAALCGGLAGVDASVAFKMTRLTTTHEEMFLETLKADRDSGGAAKTTLLLGQGVHSVEAFFGGQPRVLIVDTGSADTAFPCSDCHGCSDSHLNTFYRFTNTSTYVSCKDNAAWGLTACKSCTTDDKCVFAEQYVEGSGWEAFKVKDLCYFDENRDVVADVVFGCMHSESGAFLNQEADGIMGMSRDPDALFVQFFDHGATKMKGFSQCISSTGGHMVLGGLDASVHNPGADMVFTPLRATGYSYWTVSMESLAVDGDIIDVPSTVYNQNRGCVFDSGTTFVYLPSAAADAFQAKWAAAVAAAGLDAATFSTYREGGEYVVRSPSVLLKFPTLSFKFANDAVMHLPPTQYMVSNGGTTYTATVFFQDFAHATIIGASMLANHNVLYDMANHRVGFAPADCDTDVVHGAMALLVTDVGGDTFIPETTWMQWLLQLPSVAGFVLGVVVLYVAKEAWDAVGKFVGRDKAVFVAADTACGDNDEEAGAVQPSTRTTFVLL</sequence>
<feature type="transmembrane region" description="Helical" evidence="7">
    <location>
        <begin position="440"/>
        <end position="460"/>
    </location>
</feature>